<reference evidence="12" key="1">
    <citation type="submission" date="2025-08" db="UniProtKB">
        <authorList>
            <consortium name="RefSeq"/>
        </authorList>
    </citation>
    <scope>IDENTIFICATION</scope>
    <source>
        <tissue evidence="12">Gonad</tissue>
    </source>
</reference>
<keyword evidence="5" id="KW-0143">Chaperone</keyword>
<evidence type="ECO:0000313" key="12">
    <source>
        <dbReference type="RefSeq" id="XP_019615473.1"/>
    </source>
</evidence>
<dbReference type="GO" id="GO:0032981">
    <property type="term" value="P:mitochondrial respiratory chain complex I assembly"/>
    <property type="evidence" value="ECO:0007669"/>
    <property type="project" value="TreeGrafter"/>
</dbReference>
<dbReference type="PANTHER" id="PTHR13194:SF18">
    <property type="entry name" value="COMPLEX I INTERMEDIATE-ASSOCIATED PROTEIN 30, MITOCHONDRIAL"/>
    <property type="match status" value="1"/>
</dbReference>
<dbReference type="KEGG" id="bbel:109463198"/>
<dbReference type="Proteomes" id="UP000515135">
    <property type="component" value="Unplaced"/>
</dbReference>
<sequence length="319" mass="36841">MMTIRALRSPQLALGVRVCGRCWRHDGPRHQRADPLGTDGARTEAKQEVDGAETAARPKGFRTKVVEFFRPAGNALNEVRKLANETFTQMKRDDLEQLMFEDSRILWKFRGPEDLDQWLVTSDKEMGGKSEAYLTLSENNTAFFHGVTNIEVPKDGVTRYSGYAAMRSKQRKAAFNRRSQMDLTPFNILNLRVRGDGRSYMITLAPESYFSSQWDDLWCYFFFTRGGPHWQDIQIPFSKFFLTSKGRVQDAQSAVPKDRINTIGITLGDKINGPFELEIDFMGVTMDLTHKEEFAYEQYYQGPRRKRFTKKPLLSTKDW</sequence>
<evidence type="ECO:0000256" key="8">
    <source>
        <dbReference type="ARBA" id="ARBA00047124"/>
    </source>
</evidence>
<feature type="region of interest" description="Disordered" evidence="9">
    <location>
        <begin position="27"/>
        <end position="55"/>
    </location>
</feature>
<dbReference type="GO" id="GO:0006120">
    <property type="term" value="P:mitochondrial electron transport, NADH to ubiquinone"/>
    <property type="evidence" value="ECO:0007669"/>
    <property type="project" value="TreeGrafter"/>
</dbReference>
<feature type="domain" description="NADH:ubiquinone oxidoreductase intermediate-associated protein 30" evidence="10">
    <location>
        <begin position="107"/>
        <end position="279"/>
    </location>
</feature>
<evidence type="ECO:0000259" key="10">
    <source>
        <dbReference type="Pfam" id="PF08547"/>
    </source>
</evidence>
<keyword evidence="4" id="KW-0496">Mitochondrion</keyword>
<dbReference type="AlphaFoldDB" id="A0A6P4XTQ7"/>
<name>A0A6P4XTQ7_BRABE</name>
<dbReference type="Pfam" id="PF08547">
    <property type="entry name" value="CIA30"/>
    <property type="match status" value="1"/>
</dbReference>
<comment type="similarity">
    <text evidence="2">Belongs to the CIA30 family.</text>
</comment>
<proteinExistence type="inferred from homology"/>
<evidence type="ECO:0000256" key="2">
    <source>
        <dbReference type="ARBA" id="ARBA00007884"/>
    </source>
</evidence>
<dbReference type="OrthoDB" id="42561at2759"/>
<evidence type="ECO:0000256" key="3">
    <source>
        <dbReference type="ARBA" id="ARBA00020004"/>
    </source>
</evidence>
<dbReference type="PANTHER" id="PTHR13194">
    <property type="entry name" value="COMPLEX I INTERMEDIATE-ASSOCIATED PROTEIN 30"/>
    <property type="match status" value="1"/>
</dbReference>
<protein>
    <recommendedName>
        <fullName evidence="3">Complex I intermediate-associated protein 30, mitochondrial</fullName>
    </recommendedName>
    <alternativeName>
        <fullName evidence="7">NADH dehydrogenase [ubiquinone] 1 alpha subcomplex assembly factor 1</fullName>
    </alternativeName>
</protein>
<evidence type="ECO:0000256" key="7">
    <source>
        <dbReference type="ARBA" id="ARBA00031882"/>
    </source>
</evidence>
<dbReference type="InterPro" id="IPR013857">
    <property type="entry name" value="NADH-UbQ_OxRdtase-assoc_prot30"/>
</dbReference>
<dbReference type="GO" id="GO:0005739">
    <property type="term" value="C:mitochondrion"/>
    <property type="evidence" value="ECO:0007669"/>
    <property type="project" value="UniProtKB-SubCell"/>
</dbReference>
<evidence type="ECO:0000313" key="11">
    <source>
        <dbReference type="Proteomes" id="UP000515135"/>
    </source>
</evidence>
<dbReference type="InterPro" id="IPR039131">
    <property type="entry name" value="NDUFAF1"/>
</dbReference>
<keyword evidence="11" id="KW-1185">Reference proteome</keyword>
<dbReference type="SUPFAM" id="SSF49785">
    <property type="entry name" value="Galactose-binding domain-like"/>
    <property type="match status" value="1"/>
</dbReference>
<evidence type="ECO:0000256" key="6">
    <source>
        <dbReference type="ARBA" id="ARBA00029396"/>
    </source>
</evidence>
<dbReference type="GO" id="GO:0051082">
    <property type="term" value="F:unfolded protein binding"/>
    <property type="evidence" value="ECO:0007669"/>
    <property type="project" value="TreeGrafter"/>
</dbReference>
<comment type="subunit">
    <text evidence="8">Part of the mitochondrial complex I assembly/MCIA complex that comprises at least the core subunits TMEM126B, NDUFAF1, ECSIT and ACAD9 and complement subunits such as COA1 and TMEM186. Interacts with ECSIT. Interacts with ACAD9. At early stages of complex I assembly, it is found in intermediate subcomplexes that contain different subunits including NDUFB6, NDUFA6, NDUFA9, NDUFS3, NDUFS7, ND1, ND2 and ND3. Interacts with TMEM70 and TMEM242.</text>
</comment>
<evidence type="ECO:0000256" key="1">
    <source>
        <dbReference type="ARBA" id="ARBA00004173"/>
    </source>
</evidence>
<accession>A0A6P4XTQ7</accession>
<gene>
    <name evidence="12" type="primary">LOC109463198</name>
</gene>
<evidence type="ECO:0000256" key="5">
    <source>
        <dbReference type="ARBA" id="ARBA00023186"/>
    </source>
</evidence>
<comment type="subcellular location">
    <subcellularLocation>
        <location evidence="1">Mitochondrion</location>
    </subcellularLocation>
</comment>
<comment type="function">
    <text evidence="6">As part of the MCIA complex, involved in the assembly of the mitochondrial complex I.</text>
</comment>
<evidence type="ECO:0000256" key="9">
    <source>
        <dbReference type="SAM" id="MobiDB-lite"/>
    </source>
</evidence>
<evidence type="ECO:0000256" key="4">
    <source>
        <dbReference type="ARBA" id="ARBA00023128"/>
    </source>
</evidence>
<organism evidence="11 12">
    <name type="scientific">Branchiostoma belcheri</name>
    <name type="common">Amphioxus</name>
    <dbReference type="NCBI Taxonomy" id="7741"/>
    <lineage>
        <taxon>Eukaryota</taxon>
        <taxon>Metazoa</taxon>
        <taxon>Chordata</taxon>
        <taxon>Cephalochordata</taxon>
        <taxon>Leptocardii</taxon>
        <taxon>Amphioxiformes</taxon>
        <taxon>Branchiostomatidae</taxon>
        <taxon>Branchiostoma</taxon>
    </lineage>
</organism>
<dbReference type="RefSeq" id="XP_019615473.1">
    <property type="nucleotide sequence ID" value="XM_019759914.1"/>
</dbReference>
<dbReference type="InterPro" id="IPR008979">
    <property type="entry name" value="Galactose-bd-like_sf"/>
</dbReference>
<dbReference type="GeneID" id="109463198"/>